<name>X1AJS1_9ZZZZ</name>
<dbReference type="EMBL" id="BART01001729">
    <property type="protein sequence ID" value="GAG72798.1"/>
    <property type="molecule type" value="Genomic_DNA"/>
</dbReference>
<dbReference type="AlphaFoldDB" id="X1AJS1"/>
<protein>
    <recommendedName>
        <fullName evidence="2">Peptidase U32 collagenase domain-containing protein</fullName>
    </recommendedName>
</protein>
<organism evidence="1">
    <name type="scientific">marine sediment metagenome</name>
    <dbReference type="NCBI Taxonomy" id="412755"/>
    <lineage>
        <taxon>unclassified sequences</taxon>
        <taxon>metagenomes</taxon>
        <taxon>ecological metagenomes</taxon>
    </lineage>
</organism>
<reference evidence="1" key="1">
    <citation type="journal article" date="2014" name="Front. Microbiol.">
        <title>High frequency of phylogenetically diverse reductive dehalogenase-homologous genes in deep subseafloor sedimentary metagenomes.</title>
        <authorList>
            <person name="Kawai M."/>
            <person name="Futagami T."/>
            <person name="Toyoda A."/>
            <person name="Takaki Y."/>
            <person name="Nishi S."/>
            <person name="Hori S."/>
            <person name="Arai W."/>
            <person name="Tsubouchi T."/>
            <person name="Morono Y."/>
            <person name="Uchiyama I."/>
            <person name="Ito T."/>
            <person name="Fujiyama A."/>
            <person name="Inagaki F."/>
            <person name="Takami H."/>
        </authorList>
    </citation>
    <scope>NUCLEOTIDE SEQUENCE</scope>
    <source>
        <strain evidence="1">Expedition CK06-06</strain>
    </source>
</reference>
<comment type="caution">
    <text evidence="1">The sequence shown here is derived from an EMBL/GenBank/DDBJ whole genome shotgun (WGS) entry which is preliminary data.</text>
</comment>
<gene>
    <name evidence="1" type="ORF">S01H4_05832</name>
</gene>
<accession>X1AJS1</accession>
<feature type="non-terminal residue" evidence="1">
    <location>
        <position position="1"/>
    </location>
</feature>
<proteinExistence type="predicted"/>
<sequence length="312" mass="34608">GLMEKVKKAIEKTGIPGRDIYEIPNSDRTFPDGAHYRIEISGVERPSTLEALIDEAIKRNIPVHRLISTVMGSTLLDKKELKSFAKMASDAKMEVIITPGPRPLWDLGKQIATPEGALSGLRIRGSDNLNFFIADIFRCIEIGFRGFLVWDEGVLYILDKMKKNGDIPSDVVFKVSIYAGHANAGGAKVLENLGANTFNPVGDLSLPMLASIRKAVDIPMDLHVILFESMGGFNRMWETPELARVASPCYFKIEPGVSSNALYRPWVSEELLANMAREKVKYAQIIKEIVEENQPDLELSEIGPEDLAIPKI</sequence>
<evidence type="ECO:0008006" key="2">
    <source>
        <dbReference type="Google" id="ProtNLM"/>
    </source>
</evidence>
<evidence type="ECO:0000313" key="1">
    <source>
        <dbReference type="EMBL" id="GAG72798.1"/>
    </source>
</evidence>